<comment type="catalytic activity">
    <reaction evidence="6">
        <text>acetyl-CoA + n malonyl-CoA + 2n NADPH + 4n H(+) = a long-chain-acyl-CoA + n CoA + n CO2 + 2n NADP(+).</text>
        <dbReference type="EC" id="2.3.1.86"/>
    </reaction>
</comment>
<keyword evidence="1" id="KW-0808">Transferase</keyword>
<dbReference type="RefSeq" id="XP_066830231.1">
    <property type="nucleotide sequence ID" value="XM_066973387.1"/>
</dbReference>
<keyword evidence="3" id="KW-0460">Magnesium</keyword>
<proteinExistence type="predicted"/>
<dbReference type="SUPFAM" id="SSF56214">
    <property type="entry name" value="4'-phosphopantetheinyl transferase"/>
    <property type="match status" value="1"/>
</dbReference>
<keyword evidence="5" id="KW-0560">Oxidoreductase</keyword>
<dbReference type="Gene3D" id="3.40.47.10">
    <property type="match status" value="1"/>
</dbReference>
<evidence type="ECO:0000256" key="5">
    <source>
        <dbReference type="ARBA" id="ARBA00023002"/>
    </source>
</evidence>
<reference evidence="9 10" key="1">
    <citation type="submission" date="2024-03" db="EMBL/GenBank/DDBJ databases">
        <authorList>
            <person name="Brejova B."/>
        </authorList>
    </citation>
    <scope>NUCLEOTIDE SEQUENCE [LARGE SCALE GENOMIC DNA]</scope>
    <source>
        <strain evidence="9 10">CBS 14171</strain>
    </source>
</reference>
<feature type="domain" description="4'-phosphopantetheinyl transferase" evidence="8">
    <location>
        <begin position="129"/>
        <end position="241"/>
    </location>
</feature>
<keyword evidence="2" id="KW-0479">Metal-binding</keyword>
<dbReference type="EMBL" id="OZ022408">
    <property type="protein sequence ID" value="CAK9439069.1"/>
    <property type="molecule type" value="Genomic_DNA"/>
</dbReference>
<name>A0ABP0ZLQ1_9ASCO</name>
<comment type="catalytic activity">
    <reaction evidence="7">
        <text>a (3R)-hydroxyacyl-[ACP] + NADP(+) = a 3-oxoacyl-[ACP] + NADPH + H(+)</text>
        <dbReference type="Rhea" id="RHEA:17397"/>
        <dbReference type="Rhea" id="RHEA-COMP:9916"/>
        <dbReference type="Rhea" id="RHEA-COMP:9945"/>
        <dbReference type="ChEBI" id="CHEBI:15378"/>
        <dbReference type="ChEBI" id="CHEBI:57783"/>
        <dbReference type="ChEBI" id="CHEBI:58349"/>
        <dbReference type="ChEBI" id="CHEBI:78776"/>
        <dbReference type="ChEBI" id="CHEBI:78827"/>
        <dbReference type="EC" id="1.1.1.100"/>
    </reaction>
</comment>
<dbReference type="InterPro" id="IPR037143">
    <property type="entry name" value="4-PPantetheinyl_Trfase_dom_sf"/>
</dbReference>
<dbReference type="Pfam" id="PF01648">
    <property type="entry name" value="ACPS"/>
    <property type="match status" value="1"/>
</dbReference>
<keyword evidence="10" id="KW-1185">Reference proteome</keyword>
<accession>A0ABP0ZLQ1</accession>
<dbReference type="InterPro" id="IPR008278">
    <property type="entry name" value="4-PPantetheinyl_Trfase_dom"/>
</dbReference>
<evidence type="ECO:0000256" key="7">
    <source>
        <dbReference type="ARBA" id="ARBA00048508"/>
    </source>
</evidence>
<evidence type="ECO:0000256" key="3">
    <source>
        <dbReference type="ARBA" id="ARBA00022842"/>
    </source>
</evidence>
<evidence type="ECO:0000256" key="2">
    <source>
        <dbReference type="ARBA" id="ARBA00022723"/>
    </source>
</evidence>
<evidence type="ECO:0000313" key="10">
    <source>
        <dbReference type="Proteomes" id="UP001497383"/>
    </source>
</evidence>
<keyword evidence="4" id="KW-0521">NADP</keyword>
<evidence type="ECO:0000256" key="4">
    <source>
        <dbReference type="ARBA" id="ARBA00022857"/>
    </source>
</evidence>
<dbReference type="InterPro" id="IPR016039">
    <property type="entry name" value="Thiolase-like"/>
</dbReference>
<dbReference type="Gene3D" id="3.90.470.20">
    <property type="entry name" value="4'-phosphopantetheinyl transferase domain"/>
    <property type="match status" value="1"/>
</dbReference>
<organism evidence="9 10">
    <name type="scientific">Lodderomyces beijingensis</name>
    <dbReference type="NCBI Taxonomy" id="1775926"/>
    <lineage>
        <taxon>Eukaryota</taxon>
        <taxon>Fungi</taxon>
        <taxon>Dikarya</taxon>
        <taxon>Ascomycota</taxon>
        <taxon>Saccharomycotina</taxon>
        <taxon>Pichiomycetes</taxon>
        <taxon>Debaryomycetaceae</taxon>
        <taxon>Candida/Lodderomyces clade</taxon>
        <taxon>Lodderomyces</taxon>
    </lineage>
</organism>
<gene>
    <name evidence="9" type="ORF">LODBEIA_P32930</name>
</gene>
<dbReference type="InterPro" id="IPR004568">
    <property type="entry name" value="Ppantetheine-prot_Trfase_dom"/>
</dbReference>
<evidence type="ECO:0000313" key="9">
    <source>
        <dbReference type="EMBL" id="CAK9439069.1"/>
    </source>
</evidence>
<dbReference type="Proteomes" id="UP001497383">
    <property type="component" value="Chromosome 4"/>
</dbReference>
<evidence type="ECO:0000259" key="8">
    <source>
        <dbReference type="Pfam" id="PF01648"/>
    </source>
</evidence>
<sequence>MSTNFTSFGFGQKGAQAVVIHPDYLYAVLDKSTYEDYACKVSARNKKTYRYMHNAITRNSLFRAKDKAPYADELEQPVYLDPLARVEQQQKKKNTFEFSAKNIQSKAYVGEVARKTAEALASLNKSSKGVGVDVELLSAINLDNETFIARNFTPEEIAYCRGSSNPQASFTGTWSAKEATFKALGVPSQGGGASLIDIVISRDANGAPKVSLTGDAKAAAKKAGVKNVNVSISHDDYQATAVALSEF</sequence>
<protein>
    <recommendedName>
        <fullName evidence="8">4'-phosphopantetheinyl transferase domain-containing protein</fullName>
    </recommendedName>
</protein>
<dbReference type="NCBIfam" id="TIGR00556">
    <property type="entry name" value="pantethn_trn"/>
    <property type="match status" value="1"/>
</dbReference>
<dbReference type="GeneID" id="92208489"/>
<evidence type="ECO:0000256" key="1">
    <source>
        <dbReference type="ARBA" id="ARBA00022679"/>
    </source>
</evidence>
<evidence type="ECO:0000256" key="6">
    <source>
        <dbReference type="ARBA" id="ARBA00048237"/>
    </source>
</evidence>